<evidence type="ECO:0000313" key="3">
    <source>
        <dbReference type="Proteomes" id="UP000053789"/>
    </source>
</evidence>
<dbReference type="Proteomes" id="UP000053789">
    <property type="component" value="Unassembled WGS sequence"/>
</dbReference>
<dbReference type="GeneID" id="27699524"/>
<proteinExistence type="predicted"/>
<dbReference type="OrthoDB" id="5428444at2759"/>
<dbReference type="AlphaFoldDB" id="A0A0D2HHK4"/>
<reference evidence="2" key="1">
    <citation type="submission" date="2015-01" db="EMBL/GenBank/DDBJ databases">
        <title>The Genome Sequence of Cladophialophora bantiana CBS 173.52.</title>
        <authorList>
            <consortium name="The Broad Institute Genomics Platform"/>
            <person name="Cuomo C."/>
            <person name="de Hoog S."/>
            <person name="Gorbushina A."/>
            <person name="Stielow B."/>
            <person name="Teixiera M."/>
            <person name="Abouelleil A."/>
            <person name="Chapman S.B."/>
            <person name="Priest M."/>
            <person name="Young S.K."/>
            <person name="Wortman J."/>
            <person name="Nusbaum C."/>
            <person name="Birren B."/>
        </authorList>
    </citation>
    <scope>NUCLEOTIDE SEQUENCE [LARGE SCALE GENOMIC DNA]</scope>
    <source>
        <strain evidence="2">CBS 173.52</strain>
    </source>
</reference>
<feature type="region of interest" description="Disordered" evidence="1">
    <location>
        <begin position="107"/>
        <end position="127"/>
    </location>
</feature>
<organism evidence="2 3">
    <name type="scientific">Cladophialophora bantiana (strain ATCC 10958 / CBS 173.52 / CDC B-1940 / NIH 8579)</name>
    <name type="common">Xylohypha bantiana</name>
    <dbReference type="NCBI Taxonomy" id="1442370"/>
    <lineage>
        <taxon>Eukaryota</taxon>
        <taxon>Fungi</taxon>
        <taxon>Dikarya</taxon>
        <taxon>Ascomycota</taxon>
        <taxon>Pezizomycotina</taxon>
        <taxon>Eurotiomycetes</taxon>
        <taxon>Chaetothyriomycetidae</taxon>
        <taxon>Chaetothyriales</taxon>
        <taxon>Herpotrichiellaceae</taxon>
        <taxon>Cladophialophora</taxon>
    </lineage>
</organism>
<accession>A0A0D2HHK4</accession>
<dbReference type="HOGENOM" id="CLU_1337377_0_0_1"/>
<keyword evidence="3" id="KW-1185">Reference proteome</keyword>
<protein>
    <submittedName>
        <fullName evidence="2">Uncharacterized protein</fullName>
    </submittedName>
</protein>
<evidence type="ECO:0000313" key="2">
    <source>
        <dbReference type="EMBL" id="KIW92748.1"/>
    </source>
</evidence>
<evidence type="ECO:0000256" key="1">
    <source>
        <dbReference type="SAM" id="MobiDB-lite"/>
    </source>
</evidence>
<name>A0A0D2HHK4_CLAB1</name>
<sequence length="205" mass="21995">MNEYHRGFRVVAPTLILTNACRTTPVISRDRTTTTRKTPDTEKWATTTLTEAIAKDMLLETKIWDPPSPLMAPASKAEANISTQADITTSTGTTLVAIHHSSRPIPLTTADRKASGGNGGQPGSYYGREGFDCPHGFEARESNYGAGAGGHGYEQHGYDSMGTITMETDHLDTTSKNTIRTTGATSMATSKAGTDDIETIEIDLI</sequence>
<dbReference type="EMBL" id="KN846988">
    <property type="protein sequence ID" value="KIW92748.1"/>
    <property type="molecule type" value="Genomic_DNA"/>
</dbReference>
<gene>
    <name evidence="2" type="ORF">Z519_06596</name>
</gene>
<dbReference type="RefSeq" id="XP_016619417.1">
    <property type="nucleotide sequence ID" value="XM_016764335.1"/>
</dbReference>